<feature type="compositionally biased region" description="Polar residues" evidence="4">
    <location>
        <begin position="614"/>
        <end position="626"/>
    </location>
</feature>
<reference evidence="6 7" key="1">
    <citation type="submission" date="2024-02" db="EMBL/GenBank/DDBJ databases">
        <title>Discinaceae phylogenomics.</title>
        <authorList>
            <person name="Dirks A.C."/>
            <person name="James T.Y."/>
        </authorList>
    </citation>
    <scope>NUCLEOTIDE SEQUENCE [LARGE SCALE GENOMIC DNA]</scope>
    <source>
        <strain evidence="6 7">ACD0624</strain>
    </source>
</reference>
<dbReference type="PANTHER" id="PTHR48032:SF6">
    <property type="entry name" value="RNA-BINDING (RRM_RBD_RNP MOTIFS) FAMILY PROTEIN"/>
    <property type="match status" value="1"/>
</dbReference>
<evidence type="ECO:0000256" key="4">
    <source>
        <dbReference type="SAM" id="MobiDB-lite"/>
    </source>
</evidence>
<evidence type="ECO:0000313" key="7">
    <source>
        <dbReference type="Proteomes" id="UP001447188"/>
    </source>
</evidence>
<feature type="compositionally biased region" description="Low complexity" evidence="4">
    <location>
        <begin position="583"/>
        <end position="594"/>
    </location>
</feature>
<accession>A0ABR3GSH2</accession>
<feature type="region of interest" description="Disordered" evidence="4">
    <location>
        <begin position="421"/>
        <end position="544"/>
    </location>
</feature>
<feature type="compositionally biased region" description="Basic and acidic residues" evidence="4">
    <location>
        <begin position="20"/>
        <end position="31"/>
    </location>
</feature>
<dbReference type="InterPro" id="IPR035979">
    <property type="entry name" value="RBD_domain_sf"/>
</dbReference>
<proteinExistence type="predicted"/>
<dbReference type="CDD" id="cd12330">
    <property type="entry name" value="RRM2_Hrp1p"/>
    <property type="match status" value="1"/>
</dbReference>
<evidence type="ECO:0000256" key="2">
    <source>
        <dbReference type="ARBA" id="ARBA00022884"/>
    </source>
</evidence>
<dbReference type="Gene3D" id="3.30.70.330">
    <property type="match status" value="2"/>
</dbReference>
<feature type="compositionally biased region" description="Basic and acidic residues" evidence="4">
    <location>
        <begin position="298"/>
        <end position="335"/>
    </location>
</feature>
<dbReference type="Pfam" id="PF00076">
    <property type="entry name" value="RRM_1"/>
    <property type="match status" value="2"/>
</dbReference>
<sequence length="713" mass="76955">MEADELMDDDLFADLYGDDEPSKPRQTDEAKLAPTPVPAPAIATAPPSAPFKDNSVSAVAHAQEATLSSTVSQKAIDPRAPPQPAVNQQPVKVENNPYAIEEEADNYTGWDAAVSGANGGAGGNDNGGYGGYGYDASGGAGAYGDGNASGSPAIKEDGQYGEVIECTVMRDGPTGRSRGFGFLTFKDPKTVNIVMVKEHYLDGKIIDPKRAIPRDEQEKTSKIFVGGVSQEASETDFREFFTQFGRVIDATLMMDKDTGRPRGFGFVTFDSEGAVENALNCKTLEILGKPIEVKKAQPRGNIRERMNANFDERDEHRGGNFRDRNDRRDRFENRDGTSSGSGGFNGNGQQSQAAQAGQQGIYGGISPQMMAQYYQNVQRYMQAMQAFGRGAAGPMPVANPAMLQALGRGAMSTMNPAMLQQMQQMQQMQAQQQGQQGPMVSVGSPGPPQQSGPQGGYGSPQAQMGYGGPQGPPQGGPNYDGGGTSYHDMQQQQQVQQQQQQQVQQQQNQYRQQRNNFQHHPSQRDYQPPQPQPSSWEGMYDDVPPQQMMQQGARIGMNYLPRPGVPTSHNSSYHPNHQHDTSSSHGSNSFNNSSYDTNISLSHATPPPRYFSPLTPSHFQTRVPSTKTREVDHEYSSPGGGTPFRHGPGSDGPPPNAPTGPRNAKGSGSNYRGGGRGATVVRASDRGGAGYGGVYRGGYHPYARNPNQNAERF</sequence>
<dbReference type="EMBL" id="JBBBZM010000017">
    <property type="protein sequence ID" value="KAL0638881.1"/>
    <property type="molecule type" value="Genomic_DNA"/>
</dbReference>
<feature type="domain" description="RRM" evidence="5">
    <location>
        <begin position="221"/>
        <end position="298"/>
    </location>
</feature>
<feature type="compositionally biased region" description="Low complexity" evidence="4">
    <location>
        <begin position="421"/>
        <end position="444"/>
    </location>
</feature>
<evidence type="ECO:0000256" key="1">
    <source>
        <dbReference type="ARBA" id="ARBA00022737"/>
    </source>
</evidence>
<evidence type="ECO:0000313" key="6">
    <source>
        <dbReference type="EMBL" id="KAL0638881.1"/>
    </source>
</evidence>
<name>A0ABR3GSH2_9PEZI</name>
<feature type="compositionally biased region" description="Acidic residues" evidence="4">
    <location>
        <begin position="1"/>
        <end position="19"/>
    </location>
</feature>
<dbReference type="SMART" id="SM00360">
    <property type="entry name" value="RRM"/>
    <property type="match status" value="2"/>
</dbReference>
<keyword evidence="1" id="KW-0677">Repeat</keyword>
<gene>
    <name evidence="6" type="ORF">Q9L58_002112</name>
</gene>
<dbReference type="InterPro" id="IPR000504">
    <property type="entry name" value="RRM_dom"/>
</dbReference>
<comment type="caution">
    <text evidence="6">The sequence shown here is derived from an EMBL/GenBank/DDBJ whole genome shotgun (WGS) entry which is preliminary data.</text>
</comment>
<feature type="region of interest" description="Disordered" evidence="4">
    <location>
        <begin position="298"/>
        <end position="355"/>
    </location>
</feature>
<keyword evidence="2 3" id="KW-0694">RNA-binding</keyword>
<feature type="region of interest" description="Disordered" evidence="4">
    <location>
        <begin position="557"/>
        <end position="713"/>
    </location>
</feature>
<feature type="compositionally biased region" description="Gly residues" evidence="4">
    <location>
        <begin position="687"/>
        <end position="696"/>
    </location>
</feature>
<dbReference type="PROSITE" id="PS50102">
    <property type="entry name" value="RRM"/>
    <property type="match status" value="2"/>
</dbReference>
<feature type="domain" description="RRM" evidence="5">
    <location>
        <begin position="159"/>
        <end position="219"/>
    </location>
</feature>
<evidence type="ECO:0000256" key="3">
    <source>
        <dbReference type="PROSITE-ProRule" id="PRU00176"/>
    </source>
</evidence>
<organism evidence="6 7">
    <name type="scientific">Discina gigas</name>
    <dbReference type="NCBI Taxonomy" id="1032678"/>
    <lineage>
        <taxon>Eukaryota</taxon>
        <taxon>Fungi</taxon>
        <taxon>Dikarya</taxon>
        <taxon>Ascomycota</taxon>
        <taxon>Pezizomycotina</taxon>
        <taxon>Pezizomycetes</taxon>
        <taxon>Pezizales</taxon>
        <taxon>Discinaceae</taxon>
        <taxon>Discina</taxon>
    </lineage>
</organism>
<keyword evidence="7" id="KW-1185">Reference proteome</keyword>
<dbReference type="Proteomes" id="UP001447188">
    <property type="component" value="Unassembled WGS sequence"/>
</dbReference>
<feature type="region of interest" description="Disordered" evidence="4">
    <location>
        <begin position="1"/>
        <end position="89"/>
    </location>
</feature>
<dbReference type="PANTHER" id="PTHR48032">
    <property type="entry name" value="RNA-BINDING PROTEIN MUSASHI HOMOLOG RBP6"/>
    <property type="match status" value="1"/>
</dbReference>
<evidence type="ECO:0000259" key="5">
    <source>
        <dbReference type="PROSITE" id="PS50102"/>
    </source>
</evidence>
<feature type="compositionally biased region" description="Low complexity" evidence="4">
    <location>
        <begin position="490"/>
        <end position="515"/>
    </location>
</feature>
<dbReference type="SUPFAM" id="SSF54928">
    <property type="entry name" value="RNA-binding domain, RBD"/>
    <property type="match status" value="2"/>
</dbReference>
<protein>
    <recommendedName>
        <fullName evidence="5">RRM domain-containing protein</fullName>
    </recommendedName>
</protein>
<dbReference type="InterPro" id="IPR012677">
    <property type="entry name" value="Nucleotide-bd_a/b_plait_sf"/>
</dbReference>